<dbReference type="AlphaFoldDB" id="A0A814BA53"/>
<gene>
    <name evidence="1" type="ORF">OXX778_LOCUS12598</name>
</gene>
<reference evidence="1" key="1">
    <citation type="submission" date="2021-02" db="EMBL/GenBank/DDBJ databases">
        <authorList>
            <person name="Nowell W R."/>
        </authorList>
    </citation>
    <scope>NUCLEOTIDE SEQUENCE</scope>
    <source>
        <strain evidence="1">Ploen Becks lab</strain>
    </source>
</reference>
<evidence type="ECO:0000313" key="2">
    <source>
        <dbReference type="Proteomes" id="UP000663879"/>
    </source>
</evidence>
<evidence type="ECO:0000313" key="1">
    <source>
        <dbReference type="EMBL" id="CAF0925119.1"/>
    </source>
</evidence>
<comment type="caution">
    <text evidence="1">The sequence shown here is derived from an EMBL/GenBank/DDBJ whole genome shotgun (WGS) entry which is preliminary data.</text>
</comment>
<protein>
    <submittedName>
        <fullName evidence="1">Uncharacterized protein</fullName>
    </submittedName>
</protein>
<accession>A0A814BA53</accession>
<proteinExistence type="predicted"/>
<sequence>MAAEAFINYYEKFSKHAEFDFRNFSKDELLSFTPKKIVVTTCGNYRDFVFQVRDGIISNLGSNPFFLKNKFESQSFHSIYSLLIETNNPTPNEEQMAQLIFALHLSKGSIEDQSDWLVILSDLDTISLKDLPDFELEDQFLALFEILKANAIVNSKIHKIFKNITAKQEECNFDIRNLKLFFFCSEIAGLNSFSGFDSIYVSINELLTLYRTLIDRKIYHVNITLILKFEFIRLFIHETFNVILRKHFNDLNFSSPKWVDKAGLKVVSEAGIFAERMFFGNRIDWLRSAKRLNYEYCSKFLDDLLKKEDVNFDFHESNCEINYKKTFNMAIDYKIPNKIFE</sequence>
<keyword evidence="2" id="KW-1185">Reference proteome</keyword>
<name>A0A814BA53_9BILA</name>
<organism evidence="1 2">
    <name type="scientific">Brachionus calyciflorus</name>
    <dbReference type="NCBI Taxonomy" id="104777"/>
    <lineage>
        <taxon>Eukaryota</taxon>
        <taxon>Metazoa</taxon>
        <taxon>Spiralia</taxon>
        <taxon>Gnathifera</taxon>
        <taxon>Rotifera</taxon>
        <taxon>Eurotatoria</taxon>
        <taxon>Monogononta</taxon>
        <taxon>Pseudotrocha</taxon>
        <taxon>Ploima</taxon>
        <taxon>Brachionidae</taxon>
        <taxon>Brachionus</taxon>
    </lineage>
</organism>
<dbReference type="OrthoDB" id="10173667at2759"/>
<dbReference type="EMBL" id="CAJNOC010002305">
    <property type="protein sequence ID" value="CAF0925119.1"/>
    <property type="molecule type" value="Genomic_DNA"/>
</dbReference>
<dbReference type="Proteomes" id="UP000663879">
    <property type="component" value="Unassembled WGS sequence"/>
</dbReference>